<dbReference type="Gene3D" id="3.90.550.10">
    <property type="entry name" value="Spore Coat Polysaccharide Biosynthesis Protein SpsA, Chain A"/>
    <property type="match status" value="1"/>
</dbReference>
<dbReference type="GO" id="GO:0016020">
    <property type="term" value="C:membrane"/>
    <property type="evidence" value="ECO:0007669"/>
    <property type="project" value="UniProtKB-SubCell"/>
</dbReference>
<evidence type="ECO:0000256" key="1">
    <source>
        <dbReference type="ARBA" id="ARBA00004141"/>
    </source>
</evidence>
<accession>A0A812QKE9</accession>
<dbReference type="SUPFAM" id="SSF53448">
    <property type="entry name" value="Nucleotide-diphospho-sugar transferases"/>
    <property type="match status" value="1"/>
</dbReference>
<dbReference type="Proteomes" id="UP000604046">
    <property type="component" value="Unassembled WGS sequence"/>
</dbReference>
<evidence type="ECO:0000256" key="6">
    <source>
        <dbReference type="ARBA" id="ARBA00023136"/>
    </source>
</evidence>
<dbReference type="PANTHER" id="PTHR43867">
    <property type="entry name" value="CELLULOSE SYNTHASE CATALYTIC SUBUNIT A [UDP-FORMING]"/>
    <property type="match status" value="1"/>
</dbReference>
<evidence type="ECO:0000256" key="2">
    <source>
        <dbReference type="ARBA" id="ARBA00022676"/>
    </source>
</evidence>
<feature type="transmembrane region" description="Helical" evidence="7">
    <location>
        <begin position="79"/>
        <end position="98"/>
    </location>
</feature>
<evidence type="ECO:0000313" key="9">
    <source>
        <dbReference type="EMBL" id="CAE7390837.1"/>
    </source>
</evidence>
<feature type="transmembrane region" description="Helical" evidence="7">
    <location>
        <begin position="54"/>
        <end position="72"/>
    </location>
</feature>
<dbReference type="GO" id="GO:0016757">
    <property type="term" value="F:glycosyltransferase activity"/>
    <property type="evidence" value="ECO:0007669"/>
    <property type="project" value="UniProtKB-KW"/>
</dbReference>
<reference evidence="9" key="1">
    <citation type="submission" date="2021-02" db="EMBL/GenBank/DDBJ databases">
        <authorList>
            <person name="Dougan E. K."/>
            <person name="Rhodes N."/>
            <person name="Thang M."/>
            <person name="Chan C."/>
        </authorList>
    </citation>
    <scope>NUCLEOTIDE SEQUENCE</scope>
</reference>
<keyword evidence="5 7" id="KW-1133">Transmembrane helix</keyword>
<feature type="transmembrane region" description="Helical" evidence="7">
    <location>
        <begin position="621"/>
        <end position="640"/>
    </location>
</feature>
<dbReference type="InterPro" id="IPR001173">
    <property type="entry name" value="Glyco_trans_2-like"/>
</dbReference>
<keyword evidence="4 7" id="KW-0812">Transmembrane</keyword>
<comment type="subcellular location">
    <subcellularLocation>
        <location evidence="1">Membrane</location>
        <topology evidence="1">Multi-pass membrane protein</topology>
    </subcellularLocation>
</comment>
<dbReference type="EMBL" id="CAJNDS010002246">
    <property type="protein sequence ID" value="CAE7390837.1"/>
    <property type="molecule type" value="Genomic_DNA"/>
</dbReference>
<evidence type="ECO:0000256" key="7">
    <source>
        <dbReference type="SAM" id="Phobius"/>
    </source>
</evidence>
<feature type="transmembrane region" description="Helical" evidence="7">
    <location>
        <begin position="516"/>
        <end position="535"/>
    </location>
</feature>
<evidence type="ECO:0000313" key="10">
    <source>
        <dbReference type="Proteomes" id="UP000604046"/>
    </source>
</evidence>
<dbReference type="OrthoDB" id="72851at2759"/>
<dbReference type="InterPro" id="IPR029044">
    <property type="entry name" value="Nucleotide-diphossugar_trans"/>
</dbReference>
<keyword evidence="2" id="KW-0328">Glycosyltransferase</keyword>
<gene>
    <name evidence="9" type="primary">dcsA</name>
    <name evidence="9" type="ORF">SNAT2548_LOCUS21302</name>
</gene>
<evidence type="ECO:0000256" key="3">
    <source>
        <dbReference type="ARBA" id="ARBA00022679"/>
    </source>
</evidence>
<name>A0A812QKE9_9DINO</name>
<evidence type="ECO:0000256" key="4">
    <source>
        <dbReference type="ARBA" id="ARBA00022692"/>
    </source>
</evidence>
<feature type="transmembrane region" description="Helical" evidence="7">
    <location>
        <begin position="661"/>
        <end position="680"/>
    </location>
</feature>
<keyword evidence="10" id="KW-1185">Reference proteome</keyword>
<dbReference type="Pfam" id="PF13632">
    <property type="entry name" value="Glyco_trans_2_3"/>
    <property type="match status" value="1"/>
</dbReference>
<keyword evidence="6 7" id="KW-0472">Membrane</keyword>
<feature type="domain" description="Glycosyltransferase 2-like" evidence="8">
    <location>
        <begin position="353"/>
        <end position="528"/>
    </location>
</feature>
<dbReference type="PANTHER" id="PTHR43867:SF8">
    <property type="entry name" value="GLYCOSIDE HYDROLASE FAMILY 8"/>
    <property type="match status" value="1"/>
</dbReference>
<sequence length="725" mass="81190">MGYQAWLPPGTDAILSEALSAKEELRKAAAQSGAFPPKTASIVEPYHTNLISKLLAVVAAFLSLPYLAYIWCHRRQGMLCFGTFFFMGEVSNVILGFINRAVMWHRQVRHVCRLDALTPPFPKSEWPKVHILFTHFAEPVQDSEEPLRCALLLDYPVELLAVHLLDDGYYKRVDGKDCWEVTSAGLQMEAMIGALLKRIVPTGSEVAITKRDVAPGSMPDYRHEVAPGGSTVVEFQAPGLPLVRLVGRKKGADTYMKTGNLENALWNIMEREVNFAMLLDTDMAPFPEMIQMQLAPLLEYRNGHWCPDWRTAFTSSPQAFTNIDSVWGSHDPMNQLNKFFWRVLPAALDSFGLVQFWGTNALFFVPALRDSGGFVYGCMTEDTVTGAQIHRLGWRSRVVGGNTLTLARGLCRETVTETFDQRKRWCQGNVQQLLMEWDPPWLLHNKFRFAPQRRQYWARVAHLADGDSRGDVPKPLAPDDSGAVARQRRRRPMWKLHRELAYFSTKHAVLFHAQPIYYYFVTLLTVLFGKTPMVMEEHANTAVLFWVVSGLANFFSYSAALSDPNANNALWGTLQEFWGFAWVKLLGIIEGALAAVQGKQPQWRAFGMAGDVNLLYVLPNALAFLTLLSAMISVTVSYCLDVQGIGGLSFLPQQATTTPPQLAGCMVAGFCVLVLLWPVTRCIFADLLGVPYYQMAAIESTFIAATFQVGIGIILFLSSRTIPEQ</sequence>
<protein>
    <submittedName>
        <fullName evidence="9">DcsA protein</fullName>
    </submittedName>
</protein>
<evidence type="ECO:0000259" key="8">
    <source>
        <dbReference type="Pfam" id="PF13632"/>
    </source>
</evidence>
<feature type="transmembrane region" description="Helical" evidence="7">
    <location>
        <begin position="542"/>
        <end position="561"/>
    </location>
</feature>
<feature type="transmembrane region" description="Helical" evidence="7">
    <location>
        <begin position="692"/>
        <end position="717"/>
    </location>
</feature>
<dbReference type="AlphaFoldDB" id="A0A812QKE9"/>
<keyword evidence="3" id="KW-0808">Transferase</keyword>
<dbReference type="InterPro" id="IPR050321">
    <property type="entry name" value="Glycosyltr_2/OpgH_subfam"/>
</dbReference>
<comment type="caution">
    <text evidence="9">The sequence shown here is derived from an EMBL/GenBank/DDBJ whole genome shotgun (WGS) entry which is preliminary data.</text>
</comment>
<organism evidence="9 10">
    <name type="scientific">Symbiodinium natans</name>
    <dbReference type="NCBI Taxonomy" id="878477"/>
    <lineage>
        <taxon>Eukaryota</taxon>
        <taxon>Sar</taxon>
        <taxon>Alveolata</taxon>
        <taxon>Dinophyceae</taxon>
        <taxon>Suessiales</taxon>
        <taxon>Symbiodiniaceae</taxon>
        <taxon>Symbiodinium</taxon>
    </lineage>
</organism>
<evidence type="ECO:0000256" key="5">
    <source>
        <dbReference type="ARBA" id="ARBA00022989"/>
    </source>
</evidence>
<proteinExistence type="predicted"/>